<dbReference type="PANTHER" id="PTHR30032">
    <property type="entry name" value="N-ACETYLMURAMOYL-L-ALANINE AMIDASE-RELATED"/>
    <property type="match status" value="1"/>
</dbReference>
<dbReference type="GO" id="GO:0030435">
    <property type="term" value="P:sporulation resulting in formation of a cellular spore"/>
    <property type="evidence" value="ECO:0007669"/>
    <property type="project" value="InterPro"/>
</dbReference>
<organism evidence="2 3">
    <name type="scientific">Propionispora vibrioides</name>
    <dbReference type="NCBI Taxonomy" id="112903"/>
    <lineage>
        <taxon>Bacteria</taxon>
        <taxon>Bacillati</taxon>
        <taxon>Bacillota</taxon>
        <taxon>Negativicutes</taxon>
        <taxon>Selenomonadales</taxon>
        <taxon>Sporomusaceae</taxon>
        <taxon>Propionispora</taxon>
    </lineage>
</organism>
<sequence>MKKVLAGAVGLIVFLVLIVPAVVIRSLFGLDPVGSPKGVAKGEDVVIRVYMAKQNQIVGMNLEEYVKGVVAAEMPAQFELEALKAQAVAARTYAVKHMATFGGEGIAAHPGADVSSDYREGQAWADEQELTARWGPLGYKVYWNKISQAVDETRGMIATYNGEPIIAVFHSTSGERTASAKEVWGSDYPYLKSVACNWDQQSPRYSETKEFSLSEIAERLGSDTDIVAAAQNGSTAAVQIAELTDSGRVGKIRIGSKLLSGGTVRDKLGLKSTNFKVETGADKLVFQTTGYGHGVGLCQYGANGLAKEGKDYQYILKYYYTGIDLTHISGS</sequence>
<dbReference type="InterPro" id="IPR051922">
    <property type="entry name" value="Bact_Sporulation_Assoc"/>
</dbReference>
<feature type="domain" description="Sporulation stage II protein D amidase enhancer LytB N-terminal" evidence="1">
    <location>
        <begin position="53"/>
        <end position="160"/>
    </location>
</feature>
<dbReference type="InterPro" id="IPR014225">
    <property type="entry name" value="Spore_II_D_firmicutes"/>
</dbReference>
<evidence type="ECO:0000259" key="1">
    <source>
        <dbReference type="Pfam" id="PF08486"/>
    </source>
</evidence>
<dbReference type="RefSeq" id="WP_091743787.1">
    <property type="nucleotide sequence ID" value="NZ_FODY01000002.1"/>
</dbReference>
<name>A0A1H8PSZ8_9FIRM</name>
<dbReference type="Proteomes" id="UP000198847">
    <property type="component" value="Unassembled WGS sequence"/>
</dbReference>
<protein>
    <submittedName>
        <fullName evidence="2">Stage II sporulation protein D</fullName>
    </submittedName>
</protein>
<reference evidence="2 3" key="1">
    <citation type="submission" date="2016-10" db="EMBL/GenBank/DDBJ databases">
        <authorList>
            <person name="de Groot N.N."/>
        </authorList>
    </citation>
    <scope>NUCLEOTIDE SEQUENCE [LARGE SCALE GENOMIC DNA]</scope>
    <source>
        <strain evidence="2 3">DSM 13305</strain>
    </source>
</reference>
<dbReference type="EMBL" id="FODY01000002">
    <property type="protein sequence ID" value="SEO44838.1"/>
    <property type="molecule type" value="Genomic_DNA"/>
</dbReference>
<proteinExistence type="predicted"/>
<dbReference type="PANTHER" id="PTHR30032:SF4">
    <property type="entry name" value="AMIDASE ENHANCER"/>
    <property type="match status" value="1"/>
</dbReference>
<evidence type="ECO:0000313" key="3">
    <source>
        <dbReference type="Proteomes" id="UP000198847"/>
    </source>
</evidence>
<dbReference type="STRING" id="112903.SAMN04490178_10268"/>
<dbReference type="OrthoDB" id="9794671at2"/>
<dbReference type="Pfam" id="PF08486">
    <property type="entry name" value="SpoIID"/>
    <property type="match status" value="1"/>
</dbReference>
<gene>
    <name evidence="2" type="ORF">SAMN04490178_10268</name>
</gene>
<dbReference type="GO" id="GO:0030288">
    <property type="term" value="C:outer membrane-bounded periplasmic space"/>
    <property type="evidence" value="ECO:0007669"/>
    <property type="project" value="TreeGrafter"/>
</dbReference>
<dbReference type="NCBIfam" id="TIGR02669">
    <property type="entry name" value="SpoIID_LytB"/>
    <property type="match status" value="1"/>
</dbReference>
<dbReference type="AlphaFoldDB" id="A0A1H8PSZ8"/>
<dbReference type="NCBIfam" id="TIGR02870">
    <property type="entry name" value="spore_II_D"/>
    <property type="match status" value="1"/>
</dbReference>
<keyword evidence="3" id="KW-1185">Reference proteome</keyword>
<accession>A0A1H8PSZ8</accession>
<dbReference type="InterPro" id="IPR013486">
    <property type="entry name" value="SpoIID/LytB"/>
</dbReference>
<evidence type="ECO:0000313" key="2">
    <source>
        <dbReference type="EMBL" id="SEO44838.1"/>
    </source>
</evidence>
<dbReference type="InterPro" id="IPR013693">
    <property type="entry name" value="SpoIID/LytB_N"/>
</dbReference>